<dbReference type="Proteomes" id="UP001280121">
    <property type="component" value="Unassembled WGS sequence"/>
</dbReference>
<dbReference type="InterPro" id="IPR000070">
    <property type="entry name" value="Pectinesterase_cat"/>
</dbReference>
<evidence type="ECO:0000313" key="5">
    <source>
        <dbReference type="EMBL" id="KAK2639026.1"/>
    </source>
</evidence>
<evidence type="ECO:0000313" key="6">
    <source>
        <dbReference type="Proteomes" id="UP001280121"/>
    </source>
</evidence>
<evidence type="ECO:0000256" key="2">
    <source>
        <dbReference type="ARBA" id="ARBA00022801"/>
    </source>
</evidence>
<accession>A0AAD9TN36</accession>
<reference evidence="5" key="1">
    <citation type="journal article" date="2023" name="Plant J.">
        <title>Genome sequences and population genomics provide insights into the demographic history, inbreeding, and mutation load of two 'living fossil' tree species of Dipteronia.</title>
        <authorList>
            <person name="Feng Y."/>
            <person name="Comes H.P."/>
            <person name="Chen J."/>
            <person name="Zhu S."/>
            <person name="Lu R."/>
            <person name="Zhang X."/>
            <person name="Li P."/>
            <person name="Qiu J."/>
            <person name="Olsen K.M."/>
            <person name="Qiu Y."/>
        </authorList>
    </citation>
    <scope>NUCLEOTIDE SEQUENCE</scope>
    <source>
        <strain evidence="5">KIB01</strain>
    </source>
</reference>
<proteinExistence type="predicted"/>
<dbReference type="Gene3D" id="2.160.20.10">
    <property type="entry name" value="Single-stranded right-handed beta-helix, Pectin lyase-like"/>
    <property type="match status" value="1"/>
</dbReference>
<evidence type="ECO:0000259" key="4">
    <source>
        <dbReference type="Pfam" id="PF01095"/>
    </source>
</evidence>
<organism evidence="5 6">
    <name type="scientific">Dipteronia dyeriana</name>
    <dbReference type="NCBI Taxonomy" id="168575"/>
    <lineage>
        <taxon>Eukaryota</taxon>
        <taxon>Viridiplantae</taxon>
        <taxon>Streptophyta</taxon>
        <taxon>Embryophyta</taxon>
        <taxon>Tracheophyta</taxon>
        <taxon>Spermatophyta</taxon>
        <taxon>Magnoliopsida</taxon>
        <taxon>eudicotyledons</taxon>
        <taxon>Gunneridae</taxon>
        <taxon>Pentapetalae</taxon>
        <taxon>rosids</taxon>
        <taxon>malvids</taxon>
        <taxon>Sapindales</taxon>
        <taxon>Sapindaceae</taxon>
        <taxon>Hippocastanoideae</taxon>
        <taxon>Acereae</taxon>
        <taxon>Dipteronia</taxon>
    </lineage>
</organism>
<feature type="domain" description="Pectinesterase catalytic" evidence="4">
    <location>
        <begin position="28"/>
        <end position="89"/>
    </location>
</feature>
<protein>
    <recommendedName>
        <fullName evidence="4">Pectinesterase catalytic domain-containing protein</fullName>
    </recommendedName>
</protein>
<dbReference type="SUPFAM" id="SSF51126">
    <property type="entry name" value="Pectin lyase-like"/>
    <property type="match status" value="1"/>
</dbReference>
<evidence type="ECO:0000256" key="1">
    <source>
        <dbReference type="ARBA" id="ARBA00005184"/>
    </source>
</evidence>
<dbReference type="PANTHER" id="PTHR31707">
    <property type="entry name" value="PECTINESTERASE"/>
    <property type="match status" value="1"/>
</dbReference>
<name>A0AAD9TN36_9ROSI</name>
<keyword evidence="2" id="KW-0378">Hydrolase</keyword>
<dbReference type="InterPro" id="IPR011050">
    <property type="entry name" value="Pectin_lyase_fold/virulence"/>
</dbReference>
<comment type="pathway">
    <text evidence="1">Glycan metabolism; pectin degradation; 2-dehydro-3-deoxy-D-gluconate from pectin: step 1/5.</text>
</comment>
<dbReference type="Pfam" id="PF01095">
    <property type="entry name" value="Pectinesterase"/>
    <property type="match status" value="1"/>
</dbReference>
<dbReference type="AlphaFoldDB" id="A0AAD9TN36"/>
<keyword evidence="6" id="KW-1185">Reference proteome</keyword>
<dbReference type="InterPro" id="IPR012334">
    <property type="entry name" value="Pectin_lyas_fold"/>
</dbReference>
<sequence length="105" mass="11883">MGPLPHLPPNGVWGGNRGWGTYVMIVYADPEGWMKFNELFDVTTLFCTKFWNSGPESNTGGRVTWPGYHNLNKPNDVKDFPVEKFIGGNEWLPKFHVPYVGGLVR</sequence>
<gene>
    <name evidence="5" type="ORF">Ddye_026821</name>
</gene>
<dbReference type="GO" id="GO:0042545">
    <property type="term" value="P:cell wall modification"/>
    <property type="evidence" value="ECO:0007669"/>
    <property type="project" value="InterPro"/>
</dbReference>
<dbReference type="GO" id="GO:0030599">
    <property type="term" value="F:pectinesterase activity"/>
    <property type="evidence" value="ECO:0007669"/>
    <property type="project" value="InterPro"/>
</dbReference>
<dbReference type="EMBL" id="JANJYI010000008">
    <property type="protein sequence ID" value="KAK2639026.1"/>
    <property type="molecule type" value="Genomic_DNA"/>
</dbReference>
<evidence type="ECO:0000256" key="3">
    <source>
        <dbReference type="ARBA" id="ARBA00023085"/>
    </source>
</evidence>
<comment type="caution">
    <text evidence="5">The sequence shown here is derived from an EMBL/GenBank/DDBJ whole genome shotgun (WGS) entry which is preliminary data.</text>
</comment>
<keyword evidence="3" id="KW-0063">Aspartyl esterase</keyword>